<feature type="domain" description="Peptide N-acetyl-beta-D-glucosaminyl asparaginase amidase A N-terminal" evidence="1">
    <location>
        <begin position="18"/>
        <end position="322"/>
    </location>
</feature>
<evidence type="ECO:0000259" key="1">
    <source>
        <dbReference type="Pfam" id="PF12222"/>
    </source>
</evidence>
<protein>
    <recommendedName>
        <fullName evidence="1">Peptide N-acetyl-beta-D-glucosaminyl asparaginase amidase A N-terminal domain-containing protein</fullName>
    </recommendedName>
</protein>
<evidence type="ECO:0000313" key="3">
    <source>
        <dbReference type="Proteomes" id="UP001211065"/>
    </source>
</evidence>
<reference evidence="2" key="1">
    <citation type="submission" date="2020-05" db="EMBL/GenBank/DDBJ databases">
        <title>Phylogenomic resolution of chytrid fungi.</title>
        <authorList>
            <person name="Stajich J.E."/>
            <person name="Amses K."/>
            <person name="Simmons R."/>
            <person name="Seto K."/>
            <person name="Myers J."/>
            <person name="Bonds A."/>
            <person name="Quandt C.A."/>
            <person name="Barry K."/>
            <person name="Liu P."/>
            <person name="Grigoriev I."/>
            <person name="Longcore J.E."/>
            <person name="James T.Y."/>
        </authorList>
    </citation>
    <scope>NUCLEOTIDE SEQUENCE</scope>
    <source>
        <strain evidence="2">JEL0476</strain>
    </source>
</reference>
<sequence length="327" mass="37501">MSENAAIQIQPPFLFDKENNKNNRCYKQVGQHAFGFSYGLPYIVDWELPAICKNDEENEWQHLVLIVETTCSGVQFDRIGAIWIGGLEILRTSTQEPGGRDIYYKFEVDLTRYINFLKLKPKKKLVMALDNLVDKTYTGIFNITLTAVVYYSNKETKKDSFFNLNNENNIPQILKPSGEESVSIKDIPDLIFPLSNSDDNYGYFALRNNSKVTVSLPHLPKNKNFKKVLLEVQTSHHQSDEFYYLNTTNPYKEMQIFVNEKMAGIIHPFPLIFTGGITPYLWRPIVSIGALICPTYLIDVTPFLGDLIVNNGFNNVSFRVENGLDVW</sequence>
<gene>
    <name evidence="2" type="ORF">HK099_007979</name>
</gene>
<organism evidence="2 3">
    <name type="scientific">Clydaea vesicula</name>
    <dbReference type="NCBI Taxonomy" id="447962"/>
    <lineage>
        <taxon>Eukaryota</taxon>
        <taxon>Fungi</taxon>
        <taxon>Fungi incertae sedis</taxon>
        <taxon>Chytridiomycota</taxon>
        <taxon>Chytridiomycota incertae sedis</taxon>
        <taxon>Chytridiomycetes</taxon>
        <taxon>Lobulomycetales</taxon>
        <taxon>Lobulomycetaceae</taxon>
        <taxon>Clydaea</taxon>
    </lineage>
</organism>
<name>A0AAD5U8S5_9FUNG</name>
<proteinExistence type="predicted"/>
<accession>A0AAD5U8S5</accession>
<comment type="caution">
    <text evidence="2">The sequence shown here is derived from an EMBL/GenBank/DDBJ whole genome shotgun (WGS) entry which is preliminary data.</text>
</comment>
<dbReference type="EMBL" id="JADGJW010000083">
    <property type="protein sequence ID" value="KAJ3224730.1"/>
    <property type="molecule type" value="Genomic_DNA"/>
</dbReference>
<dbReference type="InterPro" id="IPR021102">
    <property type="entry name" value="PNGase_A"/>
</dbReference>
<evidence type="ECO:0000313" key="2">
    <source>
        <dbReference type="EMBL" id="KAJ3224730.1"/>
    </source>
</evidence>
<dbReference type="PANTHER" id="PTHR31104">
    <property type="entry name" value="PEPTIDE-N4-(N-ACETYL-BETA-GLUCOSAMINYL)ASPARAGINE AMIDASE A PROTEIN"/>
    <property type="match status" value="1"/>
</dbReference>
<dbReference type="AlphaFoldDB" id="A0AAD5U8S5"/>
<dbReference type="Proteomes" id="UP001211065">
    <property type="component" value="Unassembled WGS sequence"/>
</dbReference>
<dbReference type="Pfam" id="PF12222">
    <property type="entry name" value="PNGaseA"/>
    <property type="match status" value="1"/>
</dbReference>
<keyword evidence="3" id="KW-1185">Reference proteome</keyword>
<dbReference type="InterPro" id="IPR056948">
    <property type="entry name" value="PNGaseA_N"/>
</dbReference>